<evidence type="ECO:0000256" key="5">
    <source>
        <dbReference type="ARBA" id="ARBA00012142"/>
    </source>
</evidence>
<comment type="cofactor">
    <cofactor evidence="2">
        <name>K(+)</name>
        <dbReference type="ChEBI" id="CHEBI:29103"/>
    </cofactor>
</comment>
<dbReference type="SUPFAM" id="SSF52935">
    <property type="entry name" value="PK C-terminal domain-like"/>
    <property type="match status" value="1"/>
</dbReference>
<evidence type="ECO:0000256" key="4">
    <source>
        <dbReference type="ARBA" id="ARBA00008663"/>
    </source>
</evidence>
<evidence type="ECO:0000256" key="8">
    <source>
        <dbReference type="ARBA" id="ARBA00022723"/>
    </source>
</evidence>
<dbReference type="InterPro" id="IPR001697">
    <property type="entry name" value="Pyr_Knase"/>
</dbReference>
<proteinExistence type="inferred from homology"/>
<dbReference type="GO" id="GO:0004743">
    <property type="term" value="F:pyruvate kinase activity"/>
    <property type="evidence" value="ECO:0007669"/>
    <property type="project" value="UniProtKB-UniRule"/>
</dbReference>
<dbReference type="PROSITE" id="PS00110">
    <property type="entry name" value="PYRUVATE_KINASE"/>
    <property type="match status" value="1"/>
</dbReference>
<keyword evidence="7 16" id="KW-0808">Transferase</keyword>
<keyword evidence="11" id="KW-0067">ATP-binding</keyword>
<keyword evidence="10 16" id="KW-0418">Kinase</keyword>
<dbReference type="Pfam" id="PF00224">
    <property type="entry name" value="PK"/>
    <property type="match status" value="1"/>
</dbReference>
<organism evidence="19 20">
    <name type="scientific">Magnetospirillum aberrantis SpK</name>
    <dbReference type="NCBI Taxonomy" id="908842"/>
    <lineage>
        <taxon>Bacteria</taxon>
        <taxon>Pseudomonadati</taxon>
        <taxon>Pseudomonadota</taxon>
        <taxon>Alphaproteobacteria</taxon>
        <taxon>Rhodospirillales</taxon>
        <taxon>Rhodospirillaceae</taxon>
        <taxon>Magnetospirillum</taxon>
    </lineage>
</organism>
<dbReference type="EC" id="2.7.1.40" evidence="5 15"/>
<dbReference type="InterPro" id="IPR015813">
    <property type="entry name" value="Pyrv/PenolPyrv_kinase-like_dom"/>
</dbReference>
<dbReference type="UniPathway" id="UPA00109">
    <property type="reaction ID" value="UER00188"/>
</dbReference>
<comment type="cofactor">
    <cofactor evidence="1">
        <name>Mg(2+)</name>
        <dbReference type="ChEBI" id="CHEBI:18420"/>
    </cofactor>
</comment>
<dbReference type="InterPro" id="IPR015795">
    <property type="entry name" value="Pyrv_Knase_C"/>
</dbReference>
<evidence type="ECO:0000259" key="17">
    <source>
        <dbReference type="Pfam" id="PF00224"/>
    </source>
</evidence>
<dbReference type="NCBIfam" id="NF004491">
    <property type="entry name" value="PRK05826.1"/>
    <property type="match status" value="1"/>
</dbReference>
<protein>
    <recommendedName>
        <fullName evidence="6 15">Pyruvate kinase</fullName>
        <ecNumber evidence="5 15">2.7.1.40</ecNumber>
    </recommendedName>
</protein>
<reference evidence="19 20" key="1">
    <citation type="submission" date="2020-02" db="EMBL/GenBank/DDBJ databases">
        <authorList>
            <person name="Dziuba M."/>
            <person name="Kuznetsov B."/>
            <person name="Mardanov A."/>
            <person name="Ravin N."/>
            <person name="Grouzdev D."/>
        </authorList>
    </citation>
    <scope>NUCLEOTIDE SEQUENCE [LARGE SCALE GENOMIC DNA]</scope>
    <source>
        <strain evidence="19 20">SpK</strain>
    </source>
</reference>
<evidence type="ECO:0000259" key="18">
    <source>
        <dbReference type="Pfam" id="PF02887"/>
    </source>
</evidence>
<sequence length="481" mass="51993">MRRTRNAKIIATLGPASSTPQAIEGLFVAGADVFRLNFSHGSYADHQARYDSIRELEKRLRRPIAVLADLQGPKLRVGKFEGGKVHLESGAPFRFDLSPEIGTTERAPLPHPEVFAALSVGTEVLLDDGRLRMRVEKHGADFADVRVLVGGDLSNHKGVNVPNAFLPISPLTEKDKADLDFAVAMGADWIALSFVQRPEDVAEARRLIAQKVGARVRLLSKLEKPQAIEHLDEIIEMSDAIMVARGDLGVECPPETVPILQKRIVKACRAAGKPVVVATQMLDSMVHSPAPTRAEASDVATAIYDGADAVMLSAETAAGDYPVDAVTMMDRIINRVEQDEHYRLIIDASRSAPENTTRDAISAAARQVAQTLNCAAVVTFTSSGSTTLRAARERPDQPIINLTSDIEVARQLALVWGVHSVQTAEVRSFSEMVQKSCRAAQREGFAKVGDRIVITAGVPFGCSGTTNILRVAEIDDGGEVM</sequence>
<gene>
    <name evidence="19" type="primary">pyk</name>
    <name evidence="19" type="ORF">G4223_10145</name>
</gene>
<evidence type="ECO:0000256" key="2">
    <source>
        <dbReference type="ARBA" id="ARBA00001958"/>
    </source>
</evidence>
<dbReference type="InterPro" id="IPR040442">
    <property type="entry name" value="Pyrv_kinase-like_dom_sf"/>
</dbReference>
<evidence type="ECO:0000256" key="9">
    <source>
        <dbReference type="ARBA" id="ARBA00022741"/>
    </source>
</evidence>
<evidence type="ECO:0000256" key="3">
    <source>
        <dbReference type="ARBA" id="ARBA00004997"/>
    </source>
</evidence>
<evidence type="ECO:0000256" key="12">
    <source>
        <dbReference type="ARBA" id="ARBA00022842"/>
    </source>
</evidence>
<dbReference type="InterPro" id="IPR015806">
    <property type="entry name" value="Pyrv_Knase_insert_dom_sf"/>
</dbReference>
<dbReference type="FunFam" id="3.20.20.60:FF:000025">
    <property type="entry name" value="Pyruvate kinase"/>
    <property type="match status" value="1"/>
</dbReference>
<evidence type="ECO:0000256" key="7">
    <source>
        <dbReference type="ARBA" id="ARBA00022679"/>
    </source>
</evidence>
<dbReference type="GO" id="GO:0000287">
    <property type="term" value="F:magnesium ion binding"/>
    <property type="evidence" value="ECO:0007669"/>
    <property type="project" value="UniProtKB-UniRule"/>
</dbReference>
<accession>A0A7C9UWL5</accession>
<name>A0A7C9UWL5_9PROT</name>
<keyword evidence="14 19" id="KW-0670">Pyruvate</keyword>
<dbReference type="GO" id="GO:0030955">
    <property type="term" value="F:potassium ion binding"/>
    <property type="evidence" value="ECO:0007669"/>
    <property type="project" value="UniProtKB-UniRule"/>
</dbReference>
<comment type="similarity">
    <text evidence="4 16">Belongs to the pyruvate kinase family.</text>
</comment>
<dbReference type="InterPro" id="IPR011037">
    <property type="entry name" value="Pyrv_Knase-like_insert_dom_sf"/>
</dbReference>
<dbReference type="GO" id="GO:0005524">
    <property type="term" value="F:ATP binding"/>
    <property type="evidence" value="ECO:0007669"/>
    <property type="project" value="UniProtKB-KW"/>
</dbReference>
<dbReference type="SUPFAM" id="SSF50800">
    <property type="entry name" value="PK beta-barrel domain-like"/>
    <property type="match status" value="1"/>
</dbReference>
<dbReference type="InterPro" id="IPR018209">
    <property type="entry name" value="Pyrv_Knase_AS"/>
</dbReference>
<dbReference type="InterPro" id="IPR015793">
    <property type="entry name" value="Pyrv_Knase_brl"/>
</dbReference>
<comment type="caution">
    <text evidence="19">The sequence shown here is derived from an EMBL/GenBank/DDBJ whole genome shotgun (WGS) entry which is preliminary data.</text>
</comment>
<evidence type="ECO:0000256" key="14">
    <source>
        <dbReference type="ARBA" id="ARBA00023317"/>
    </source>
</evidence>
<dbReference type="PANTHER" id="PTHR11817">
    <property type="entry name" value="PYRUVATE KINASE"/>
    <property type="match status" value="1"/>
</dbReference>
<dbReference type="EMBL" id="JAAIYP010000037">
    <property type="protein sequence ID" value="NFV80470.1"/>
    <property type="molecule type" value="Genomic_DNA"/>
</dbReference>
<dbReference type="Gene3D" id="3.20.20.60">
    <property type="entry name" value="Phosphoenolpyruvate-binding domains"/>
    <property type="match status" value="1"/>
</dbReference>
<evidence type="ECO:0000256" key="13">
    <source>
        <dbReference type="ARBA" id="ARBA00023152"/>
    </source>
</evidence>
<evidence type="ECO:0000256" key="15">
    <source>
        <dbReference type="NCBIfam" id="TIGR01064"/>
    </source>
</evidence>
<dbReference type="Gene3D" id="2.40.33.10">
    <property type="entry name" value="PK beta-barrel domain-like"/>
    <property type="match status" value="1"/>
</dbReference>
<dbReference type="NCBIfam" id="NF004886">
    <property type="entry name" value="PRK06247.1"/>
    <property type="match status" value="1"/>
</dbReference>
<evidence type="ECO:0000256" key="1">
    <source>
        <dbReference type="ARBA" id="ARBA00001946"/>
    </source>
</evidence>
<dbReference type="Proteomes" id="UP000480684">
    <property type="component" value="Unassembled WGS sequence"/>
</dbReference>
<evidence type="ECO:0000313" key="20">
    <source>
        <dbReference type="Proteomes" id="UP000480684"/>
    </source>
</evidence>
<dbReference type="FunFam" id="2.40.33.10:FF:000001">
    <property type="entry name" value="Pyruvate kinase"/>
    <property type="match status" value="1"/>
</dbReference>
<dbReference type="PRINTS" id="PR01050">
    <property type="entry name" value="PYRUVTKNASE"/>
</dbReference>
<comment type="pathway">
    <text evidence="3 16">Carbohydrate degradation; glycolysis; pyruvate from D-glyceraldehyde 3-phosphate: step 5/5.</text>
</comment>
<dbReference type="Gene3D" id="3.40.1380.20">
    <property type="entry name" value="Pyruvate kinase, C-terminal domain"/>
    <property type="match status" value="1"/>
</dbReference>
<evidence type="ECO:0000256" key="11">
    <source>
        <dbReference type="ARBA" id="ARBA00022840"/>
    </source>
</evidence>
<keyword evidence="9" id="KW-0547">Nucleotide-binding</keyword>
<dbReference type="GO" id="GO:0016301">
    <property type="term" value="F:kinase activity"/>
    <property type="evidence" value="ECO:0007669"/>
    <property type="project" value="UniProtKB-KW"/>
</dbReference>
<feature type="domain" description="Pyruvate kinase barrel" evidence="17">
    <location>
        <begin position="5"/>
        <end position="326"/>
    </location>
</feature>
<evidence type="ECO:0000256" key="6">
    <source>
        <dbReference type="ARBA" id="ARBA00018587"/>
    </source>
</evidence>
<dbReference type="NCBIfam" id="NF004978">
    <property type="entry name" value="PRK06354.1"/>
    <property type="match status" value="1"/>
</dbReference>
<evidence type="ECO:0000256" key="16">
    <source>
        <dbReference type="RuleBase" id="RU000504"/>
    </source>
</evidence>
<comment type="catalytic activity">
    <reaction evidence="16">
        <text>pyruvate + ATP = phosphoenolpyruvate + ADP + H(+)</text>
        <dbReference type="Rhea" id="RHEA:18157"/>
        <dbReference type="ChEBI" id="CHEBI:15361"/>
        <dbReference type="ChEBI" id="CHEBI:15378"/>
        <dbReference type="ChEBI" id="CHEBI:30616"/>
        <dbReference type="ChEBI" id="CHEBI:58702"/>
        <dbReference type="ChEBI" id="CHEBI:456216"/>
        <dbReference type="EC" id="2.7.1.40"/>
    </reaction>
</comment>
<keyword evidence="13 16" id="KW-0324">Glycolysis</keyword>
<keyword evidence="8" id="KW-0479">Metal-binding</keyword>
<dbReference type="SUPFAM" id="SSF51621">
    <property type="entry name" value="Phosphoenolpyruvate/pyruvate domain"/>
    <property type="match status" value="1"/>
</dbReference>
<feature type="domain" description="Pyruvate kinase C-terminal" evidence="18">
    <location>
        <begin position="359"/>
        <end position="471"/>
    </location>
</feature>
<dbReference type="NCBIfam" id="TIGR01064">
    <property type="entry name" value="pyruv_kin"/>
    <property type="match status" value="1"/>
</dbReference>
<dbReference type="AlphaFoldDB" id="A0A7C9UWL5"/>
<dbReference type="RefSeq" id="WP_163678791.1">
    <property type="nucleotide sequence ID" value="NZ_JAAIYP010000037.1"/>
</dbReference>
<keyword evidence="12 16" id="KW-0460">Magnesium</keyword>
<evidence type="ECO:0000313" key="19">
    <source>
        <dbReference type="EMBL" id="NFV80470.1"/>
    </source>
</evidence>
<dbReference type="Pfam" id="PF02887">
    <property type="entry name" value="PK_C"/>
    <property type="match status" value="1"/>
</dbReference>
<keyword evidence="20" id="KW-1185">Reference proteome</keyword>
<dbReference type="InterPro" id="IPR036918">
    <property type="entry name" value="Pyrv_Knase_C_sf"/>
</dbReference>
<evidence type="ECO:0000256" key="10">
    <source>
        <dbReference type="ARBA" id="ARBA00022777"/>
    </source>
</evidence>